<dbReference type="EC" id="5.1.3.14" evidence="3"/>
<dbReference type="InterPro" id="IPR003331">
    <property type="entry name" value="UDP_GlcNAc_Epimerase_2_dom"/>
</dbReference>
<evidence type="ECO:0000256" key="4">
    <source>
        <dbReference type="RuleBase" id="RU003513"/>
    </source>
</evidence>
<reference evidence="7" key="1">
    <citation type="journal article" date="2019" name="Int. J. Syst. Evol. Microbiol.">
        <title>The Global Catalogue of Microorganisms (GCM) 10K type strain sequencing project: providing services to taxonomists for standard genome sequencing and annotation.</title>
        <authorList>
            <consortium name="The Broad Institute Genomics Platform"/>
            <consortium name="The Broad Institute Genome Sequencing Center for Infectious Disease"/>
            <person name="Wu L."/>
            <person name="Ma J."/>
        </authorList>
    </citation>
    <scope>NUCLEOTIDE SEQUENCE [LARGE SCALE GENOMIC DNA]</scope>
    <source>
        <strain evidence="7">XZYJT-10</strain>
    </source>
</reference>
<evidence type="ECO:0000256" key="2">
    <source>
        <dbReference type="ARBA" id="ARBA00038209"/>
    </source>
</evidence>
<evidence type="ECO:0000313" key="6">
    <source>
        <dbReference type="EMBL" id="MFC7278222.1"/>
    </source>
</evidence>
<gene>
    <name evidence="6" type="ORF">ACFQS1_29925</name>
</gene>
<dbReference type="Proteomes" id="UP001596548">
    <property type="component" value="Unassembled WGS sequence"/>
</dbReference>
<proteinExistence type="inferred from homology"/>
<dbReference type="InterPro" id="IPR029767">
    <property type="entry name" value="WecB-like"/>
</dbReference>
<protein>
    <recommendedName>
        <fullName evidence="3">UDP-N-acetylglucosamine 2-epimerase (non-hydrolyzing)</fullName>
        <ecNumber evidence="3">5.1.3.14</ecNumber>
    </recommendedName>
</protein>
<feature type="domain" description="UDP-N-acetylglucosamine 2-epimerase" evidence="5">
    <location>
        <begin position="66"/>
        <end position="175"/>
    </location>
</feature>
<comment type="caution">
    <text evidence="6">The sequence shown here is derived from an EMBL/GenBank/DDBJ whole genome shotgun (WGS) entry which is preliminary data.</text>
</comment>
<dbReference type="Gene3D" id="3.40.50.2000">
    <property type="entry name" value="Glycogen Phosphorylase B"/>
    <property type="match status" value="2"/>
</dbReference>
<comment type="similarity">
    <text evidence="2 4">Belongs to the UDP-N-acetylglucosamine 2-epimerase family.</text>
</comment>
<dbReference type="PANTHER" id="PTHR43174:SF2">
    <property type="entry name" value="UDP-N-ACETYLGLUCOSAMINE 2-EPIMERASE"/>
    <property type="match status" value="1"/>
</dbReference>
<evidence type="ECO:0000256" key="3">
    <source>
        <dbReference type="ARBA" id="ARBA00038858"/>
    </source>
</evidence>
<evidence type="ECO:0000313" key="7">
    <source>
        <dbReference type="Proteomes" id="UP001596548"/>
    </source>
</evidence>
<name>A0ABW2I0N3_9ACTN</name>
<feature type="domain" description="UDP-N-acetylglucosamine 2-epimerase" evidence="5">
    <location>
        <begin position="197"/>
        <end position="316"/>
    </location>
</feature>
<organism evidence="6 7">
    <name type="scientific">Paractinoplanes rhizophilus</name>
    <dbReference type="NCBI Taxonomy" id="1416877"/>
    <lineage>
        <taxon>Bacteria</taxon>
        <taxon>Bacillati</taxon>
        <taxon>Actinomycetota</taxon>
        <taxon>Actinomycetes</taxon>
        <taxon>Micromonosporales</taxon>
        <taxon>Micromonosporaceae</taxon>
        <taxon>Paractinoplanes</taxon>
    </lineage>
</organism>
<keyword evidence="7" id="KW-1185">Reference proteome</keyword>
<sequence>MPEVHLAGGTCAEALRLAPVAIAMRAQGLVTPVLIAASPEPTAVARTWIACGLAADITLPASAGHSAAIRRYDQLWAARTPAAVVVRGDNLGAALAAYWRRVPIMHMDAGRRSGSLVADDADADRRLLAQVATVHLAAAPLAAMNLLDERVVPGDVLLTGGTAVEGTRLMAGRTKRPAKPRANRVVVAGAGAANEPVRAAMLAIAAQHHDLDVIGGLSMPYPERSRLIAVADVVVTDDVDLAEEALAAGTAVLVPGEGGGLTEAIHAGSARPVDAEAGEIVAAMAELLESRVRRDSLGLGGSPYGDGLAAVRIAQATAALLGHGQFPDPMPARPEAGVAHF</sequence>
<keyword evidence="1 4" id="KW-0413">Isomerase</keyword>
<dbReference type="EMBL" id="JBHTBJ010000030">
    <property type="protein sequence ID" value="MFC7278222.1"/>
    <property type="molecule type" value="Genomic_DNA"/>
</dbReference>
<dbReference type="RefSeq" id="WP_378974848.1">
    <property type="nucleotide sequence ID" value="NZ_JBHTBJ010000030.1"/>
</dbReference>
<dbReference type="SUPFAM" id="SSF53756">
    <property type="entry name" value="UDP-Glycosyltransferase/glycogen phosphorylase"/>
    <property type="match status" value="1"/>
</dbReference>
<evidence type="ECO:0000259" key="5">
    <source>
        <dbReference type="Pfam" id="PF02350"/>
    </source>
</evidence>
<evidence type="ECO:0000256" key="1">
    <source>
        <dbReference type="ARBA" id="ARBA00023235"/>
    </source>
</evidence>
<accession>A0ABW2I0N3</accession>
<dbReference type="PANTHER" id="PTHR43174">
    <property type="entry name" value="UDP-N-ACETYLGLUCOSAMINE 2-EPIMERASE"/>
    <property type="match status" value="1"/>
</dbReference>
<dbReference type="Pfam" id="PF02350">
    <property type="entry name" value="Epimerase_2"/>
    <property type="match status" value="2"/>
</dbReference>